<protein>
    <submittedName>
        <fullName evidence="4">THO complex subunit</fullName>
    </submittedName>
</protein>
<dbReference type="InterPro" id="IPR012132">
    <property type="entry name" value="GMC_OxRdtase"/>
</dbReference>
<feature type="compositionally biased region" description="Low complexity" evidence="2">
    <location>
        <begin position="325"/>
        <end position="338"/>
    </location>
</feature>
<feature type="region of interest" description="Disordered" evidence="2">
    <location>
        <begin position="298"/>
        <end position="351"/>
    </location>
</feature>
<feature type="domain" description="Glucose-methanol-choline oxidoreductase C-terminal" evidence="3">
    <location>
        <begin position="486"/>
        <end position="617"/>
    </location>
</feature>
<accession>A0ABR1FHT3</accession>
<evidence type="ECO:0000259" key="3">
    <source>
        <dbReference type="Pfam" id="PF05199"/>
    </source>
</evidence>
<dbReference type="PANTHER" id="PTHR11552">
    <property type="entry name" value="GLUCOSE-METHANOL-CHOLINE GMC OXIDOREDUCTASE"/>
    <property type="match status" value="1"/>
</dbReference>
<dbReference type="Gene3D" id="3.30.560.10">
    <property type="entry name" value="Glucose Oxidase, domain 3"/>
    <property type="match status" value="1"/>
</dbReference>
<feature type="compositionally biased region" description="Basic residues" evidence="2">
    <location>
        <begin position="124"/>
        <end position="138"/>
    </location>
</feature>
<name>A0ABR1FHT3_AURAN</name>
<dbReference type="EMBL" id="JBBJCI010000420">
    <property type="protein sequence ID" value="KAK7231051.1"/>
    <property type="molecule type" value="Genomic_DNA"/>
</dbReference>
<sequence length="630" mass="65928">MERPSGTQEAAEACSPDDASARSPDAASDALLVEAALGSPAVFGLFRAFCCGPAARPPRAWAFVNAWALLEELRSLPACGAGGGREARARAQRRSLLERDLGRSAAPPRALARGRRGGGGGRARGPRRRRGPRRAARRRRGRFVDLLGQWAARRRRSAGRERAPFFGFGGRAMRCARVALHLAYVRTEPLEVSAGPRDQRLPLAAVAWAVWRRRRRGDRRARGVRAPGRRRRRAAQLPRRVPRLVRARGLGALGRAWPAVAAAAANGCYALEAPLGGSRRETLAAHLVASAAAAAAGGRAAAADDRSSGPRRRRRGLRPCTSRHAAPLGPADGAGPELARSDGPRGAAPPVPRQLLLLSGVGDAAALAKVGVAPRVHLPNVGRNLRDFAGTGLVVRARDDGWDRRSQSLAGLAAYGAAGAGPLSATSQEVQCFHGGGGGAAPKYEFFYQAMAFPFAHRTSYDDHVAAVRAGALPRAFTVHCCLLKPRSAGAVTLASNDAFAPPTIAHGYLADPRDLADLVAALRLARAVVAATGLSGEEAEPGAAAASDGDLEAYVRRSFCHFAGSLVGTCRMGDDAGAVVDARLRVRGAARLRVVDASVLPTTVSGQPLGAVSAVAHRAAGLVLEDRRG</sequence>
<evidence type="ECO:0000256" key="2">
    <source>
        <dbReference type="SAM" id="MobiDB-lite"/>
    </source>
</evidence>
<dbReference type="InterPro" id="IPR007867">
    <property type="entry name" value="GMC_OxRtase_C"/>
</dbReference>
<proteinExistence type="inferred from homology"/>
<comment type="caution">
    <text evidence="4">The sequence shown here is derived from an EMBL/GenBank/DDBJ whole genome shotgun (WGS) entry which is preliminary data.</text>
</comment>
<reference evidence="4 5" key="1">
    <citation type="submission" date="2024-03" db="EMBL/GenBank/DDBJ databases">
        <title>Aureococcus anophagefferens CCMP1851 and Kratosvirus quantuckense: Draft genome of a second virus-susceptible host strain in the model system.</title>
        <authorList>
            <person name="Chase E."/>
            <person name="Truchon A.R."/>
            <person name="Schepens W."/>
            <person name="Wilhelm S.W."/>
        </authorList>
    </citation>
    <scope>NUCLEOTIDE SEQUENCE [LARGE SCALE GENOMIC DNA]</scope>
    <source>
        <strain evidence="4 5">CCMP1851</strain>
    </source>
</reference>
<keyword evidence="5" id="KW-1185">Reference proteome</keyword>
<gene>
    <name evidence="4" type="primary">THOC5</name>
    <name evidence="4" type="ORF">SO694_00076053</name>
</gene>
<feature type="region of interest" description="Disordered" evidence="2">
    <location>
        <begin position="1"/>
        <end position="22"/>
    </location>
</feature>
<evidence type="ECO:0000313" key="4">
    <source>
        <dbReference type="EMBL" id="KAK7231051.1"/>
    </source>
</evidence>
<comment type="similarity">
    <text evidence="1">Belongs to the GMC oxidoreductase family.</text>
</comment>
<dbReference type="Gene3D" id="3.50.50.60">
    <property type="entry name" value="FAD/NAD(P)-binding domain"/>
    <property type="match status" value="1"/>
</dbReference>
<feature type="region of interest" description="Disordered" evidence="2">
    <location>
        <begin position="97"/>
        <end position="138"/>
    </location>
</feature>
<evidence type="ECO:0000256" key="1">
    <source>
        <dbReference type="ARBA" id="ARBA00010790"/>
    </source>
</evidence>
<feature type="compositionally biased region" description="Low complexity" evidence="2">
    <location>
        <begin position="13"/>
        <end position="22"/>
    </location>
</feature>
<dbReference type="SUPFAM" id="SSF51905">
    <property type="entry name" value="FAD/NAD(P)-binding domain"/>
    <property type="match status" value="2"/>
</dbReference>
<dbReference type="SUPFAM" id="SSF54373">
    <property type="entry name" value="FAD-linked reductases, C-terminal domain"/>
    <property type="match status" value="1"/>
</dbReference>
<evidence type="ECO:0000313" key="5">
    <source>
        <dbReference type="Proteomes" id="UP001363151"/>
    </source>
</evidence>
<organism evidence="4 5">
    <name type="scientific">Aureococcus anophagefferens</name>
    <name type="common">Harmful bloom alga</name>
    <dbReference type="NCBI Taxonomy" id="44056"/>
    <lineage>
        <taxon>Eukaryota</taxon>
        <taxon>Sar</taxon>
        <taxon>Stramenopiles</taxon>
        <taxon>Ochrophyta</taxon>
        <taxon>Pelagophyceae</taxon>
        <taxon>Pelagomonadales</taxon>
        <taxon>Pelagomonadaceae</taxon>
        <taxon>Aureococcus</taxon>
    </lineage>
</organism>
<dbReference type="Pfam" id="PF05199">
    <property type="entry name" value="GMC_oxred_C"/>
    <property type="match status" value="1"/>
</dbReference>
<dbReference type="Proteomes" id="UP001363151">
    <property type="component" value="Unassembled WGS sequence"/>
</dbReference>
<dbReference type="PANTHER" id="PTHR11552:SF147">
    <property type="entry name" value="CHOLINE DEHYDROGENASE, MITOCHONDRIAL"/>
    <property type="match status" value="1"/>
</dbReference>
<dbReference type="InterPro" id="IPR036188">
    <property type="entry name" value="FAD/NAD-bd_sf"/>
</dbReference>